<proteinExistence type="predicted"/>
<dbReference type="InterPro" id="IPR036865">
    <property type="entry name" value="CRAL-TRIO_dom_sf"/>
</dbReference>
<dbReference type="InterPro" id="IPR001251">
    <property type="entry name" value="CRAL-TRIO_dom"/>
</dbReference>
<evidence type="ECO:0000313" key="3">
    <source>
        <dbReference type="Proteomes" id="UP000198287"/>
    </source>
</evidence>
<keyword evidence="3" id="KW-1185">Reference proteome</keyword>
<dbReference type="OMA" id="PCAIPPR"/>
<sequence length="261" mass="30663">MNSGNENHKLLLEEFRSQVSVGDFLSDEMVKDDAFLMRWLIARDFNVDKALVMLKNCMTWRKDYQIDSILEWEPPEDLKKACPYEITFNDRSGRPVLLFPWARWTPWDFTDHGRRDEYLKYSYQMLEKCVAAIRKPATQFTLIADSDGFTFRHMSRVKALEANLEVLRGYECRYPEMMGLAIAVNCPKVFSLLFAVIKPLMSSRTQEKLELYDSNSAKWMKRLVHYIPENDLPEKYGGRRMTQIMERIESPQQGCDIEISA</sequence>
<reference evidence="2 3" key="1">
    <citation type="submission" date="2015-12" db="EMBL/GenBank/DDBJ databases">
        <title>The genome of Folsomia candida.</title>
        <authorList>
            <person name="Faddeeva A."/>
            <person name="Derks M.F."/>
            <person name="Anvar Y."/>
            <person name="Smit S."/>
            <person name="Van Straalen N."/>
            <person name="Roelofs D."/>
        </authorList>
    </citation>
    <scope>NUCLEOTIDE SEQUENCE [LARGE SCALE GENOMIC DNA]</scope>
    <source>
        <strain evidence="2 3">VU population</strain>
        <tissue evidence="2">Whole body</tissue>
    </source>
</reference>
<accession>A0A226E1E9</accession>
<dbReference type="OrthoDB" id="7837562at2759"/>
<dbReference type="EMBL" id="LNIX01000009">
    <property type="protein sequence ID" value="OXA50296.1"/>
    <property type="molecule type" value="Genomic_DNA"/>
</dbReference>
<gene>
    <name evidence="2" type="ORF">Fcan01_14907</name>
</gene>
<evidence type="ECO:0000313" key="2">
    <source>
        <dbReference type="EMBL" id="OXA50296.1"/>
    </source>
</evidence>
<protein>
    <submittedName>
        <fullName evidence="2">Protein real-time</fullName>
    </submittedName>
</protein>
<dbReference type="PRINTS" id="PR00180">
    <property type="entry name" value="CRETINALDHBP"/>
</dbReference>
<dbReference type="PANTHER" id="PTHR23324">
    <property type="entry name" value="SEC14 RELATED PROTEIN"/>
    <property type="match status" value="1"/>
</dbReference>
<dbReference type="PROSITE" id="PS50191">
    <property type="entry name" value="CRAL_TRIO"/>
    <property type="match status" value="1"/>
</dbReference>
<dbReference type="InterPro" id="IPR036273">
    <property type="entry name" value="CRAL/TRIO_N_dom_sf"/>
</dbReference>
<dbReference type="Proteomes" id="UP000198287">
    <property type="component" value="Unassembled WGS sequence"/>
</dbReference>
<evidence type="ECO:0000259" key="1">
    <source>
        <dbReference type="PROSITE" id="PS50191"/>
    </source>
</evidence>
<dbReference type="SUPFAM" id="SSF52087">
    <property type="entry name" value="CRAL/TRIO domain"/>
    <property type="match status" value="1"/>
</dbReference>
<organism evidence="2 3">
    <name type="scientific">Folsomia candida</name>
    <name type="common">Springtail</name>
    <dbReference type="NCBI Taxonomy" id="158441"/>
    <lineage>
        <taxon>Eukaryota</taxon>
        <taxon>Metazoa</taxon>
        <taxon>Ecdysozoa</taxon>
        <taxon>Arthropoda</taxon>
        <taxon>Hexapoda</taxon>
        <taxon>Collembola</taxon>
        <taxon>Entomobryomorpha</taxon>
        <taxon>Isotomoidea</taxon>
        <taxon>Isotomidae</taxon>
        <taxon>Proisotominae</taxon>
        <taxon>Folsomia</taxon>
    </lineage>
</organism>
<dbReference type="SMART" id="SM01100">
    <property type="entry name" value="CRAL_TRIO_N"/>
    <property type="match status" value="1"/>
</dbReference>
<feature type="domain" description="CRAL-TRIO" evidence="1">
    <location>
        <begin position="74"/>
        <end position="244"/>
    </location>
</feature>
<comment type="caution">
    <text evidence="2">The sequence shown here is derived from an EMBL/GenBank/DDBJ whole genome shotgun (WGS) entry which is preliminary data.</text>
</comment>
<dbReference type="Pfam" id="PF00650">
    <property type="entry name" value="CRAL_TRIO"/>
    <property type="match status" value="1"/>
</dbReference>
<dbReference type="InterPro" id="IPR011074">
    <property type="entry name" value="CRAL/TRIO_N_dom"/>
</dbReference>
<dbReference type="Pfam" id="PF03765">
    <property type="entry name" value="CRAL_TRIO_N"/>
    <property type="match status" value="1"/>
</dbReference>
<dbReference type="AlphaFoldDB" id="A0A226E1E9"/>
<dbReference type="PANTHER" id="PTHR23324:SF83">
    <property type="entry name" value="SEC14-LIKE PROTEIN 2"/>
    <property type="match status" value="1"/>
</dbReference>
<dbReference type="GO" id="GO:0005737">
    <property type="term" value="C:cytoplasm"/>
    <property type="evidence" value="ECO:0007669"/>
    <property type="project" value="TreeGrafter"/>
</dbReference>
<dbReference type="SUPFAM" id="SSF46938">
    <property type="entry name" value="CRAL/TRIO N-terminal domain"/>
    <property type="match status" value="1"/>
</dbReference>
<dbReference type="SMART" id="SM00516">
    <property type="entry name" value="SEC14"/>
    <property type="match status" value="1"/>
</dbReference>
<name>A0A226E1E9_FOLCA</name>
<dbReference type="InterPro" id="IPR051064">
    <property type="entry name" value="SEC14/CRAL-TRIO_domain"/>
</dbReference>
<dbReference type="Gene3D" id="3.40.525.10">
    <property type="entry name" value="CRAL-TRIO lipid binding domain"/>
    <property type="match status" value="1"/>
</dbReference>
<dbReference type="CDD" id="cd00170">
    <property type="entry name" value="SEC14"/>
    <property type="match status" value="1"/>
</dbReference>